<accession>A0A024UTB9</accession>
<sequence length="407" mass="46230">MDGPTNNGSPILTTGERAKEDGGRKRSLKHKHKQSPSQHSISTDSPDEQAKPPPKPQKDDGGASHLQELLTSKIAQLQVGDSSLDVDMGGIFSDAKLVDESRLLWKASKDEGDVARMDDTVHGIFAHMTQLQKKLSEVYSKYIVMREQKATLLESNMKVNATKGKLESLCRELQKQNKAIIAESRRIAEDENKKRQQLSQQFQTTIEDVSKKMEQQGKDYVASLQDNEALQTKLKTFLSQYELREEHYAHQLQAKDLAVQLAEAKLQHQIELTKRETEKVALTLEQTKNISDREVALQAQLASYSEKFEVVQETLSKSNTMFVTLRDEMDKMSKHIKRLEKENSALKKKCDQYDHGAIEMLQERGRVAEEAKRAQDKISKLEGLCRMLQAERNRLKDEQNKETAPAS</sequence>
<evidence type="ECO:0000313" key="4">
    <source>
        <dbReference type="EMBL" id="ETW08883.1"/>
    </source>
</evidence>
<feature type="compositionally biased region" description="Basic residues" evidence="3">
    <location>
        <begin position="25"/>
        <end position="34"/>
    </location>
</feature>
<evidence type="ECO:0000256" key="1">
    <source>
        <dbReference type="ARBA" id="ARBA00009550"/>
    </source>
</evidence>
<dbReference type="AlphaFoldDB" id="A0A024UTB9"/>
<dbReference type="eggNOG" id="KOG1850">
    <property type="taxonomic scope" value="Eukaryota"/>
</dbReference>
<dbReference type="VEuPathDB" id="FungiDB:H310_01378"/>
<evidence type="ECO:0000256" key="2">
    <source>
        <dbReference type="SAM" id="Coils"/>
    </source>
</evidence>
<reference evidence="4" key="1">
    <citation type="submission" date="2013-12" db="EMBL/GenBank/DDBJ databases">
        <title>The Genome Sequence of Aphanomyces invadans NJM9701.</title>
        <authorList>
            <consortium name="The Broad Institute Genomics Platform"/>
            <person name="Russ C."/>
            <person name="Tyler B."/>
            <person name="van West P."/>
            <person name="Dieguez-Uribeondo J."/>
            <person name="Young S.K."/>
            <person name="Zeng Q."/>
            <person name="Gargeya S."/>
            <person name="Fitzgerald M."/>
            <person name="Abouelleil A."/>
            <person name="Alvarado L."/>
            <person name="Chapman S.B."/>
            <person name="Gainer-Dewar J."/>
            <person name="Goldberg J."/>
            <person name="Griggs A."/>
            <person name="Gujja S."/>
            <person name="Hansen M."/>
            <person name="Howarth C."/>
            <person name="Imamovic A."/>
            <person name="Ireland A."/>
            <person name="Larimer J."/>
            <person name="McCowan C."/>
            <person name="Murphy C."/>
            <person name="Pearson M."/>
            <person name="Poon T.W."/>
            <person name="Priest M."/>
            <person name="Roberts A."/>
            <person name="Saif S."/>
            <person name="Shea T."/>
            <person name="Sykes S."/>
            <person name="Wortman J."/>
            <person name="Nusbaum C."/>
            <person name="Birren B."/>
        </authorList>
    </citation>
    <scope>NUCLEOTIDE SEQUENCE [LARGE SCALE GENOMIC DNA]</scope>
    <source>
        <strain evidence="4">NJM9701</strain>
    </source>
</reference>
<dbReference type="EMBL" id="KI913953">
    <property type="protein sequence ID" value="ETW08883.1"/>
    <property type="molecule type" value="Genomic_DNA"/>
</dbReference>
<dbReference type="GO" id="GO:0019905">
    <property type="term" value="F:syntaxin binding"/>
    <property type="evidence" value="ECO:0007669"/>
    <property type="project" value="InterPro"/>
</dbReference>
<dbReference type="PANTHER" id="PTHR16127:SF13">
    <property type="entry name" value="GH01188P"/>
    <property type="match status" value="1"/>
</dbReference>
<protein>
    <recommendedName>
        <fullName evidence="5">Alpha-taxilin</fullName>
    </recommendedName>
</protein>
<evidence type="ECO:0008006" key="5">
    <source>
        <dbReference type="Google" id="ProtNLM"/>
    </source>
</evidence>
<organism evidence="4">
    <name type="scientific">Aphanomyces invadans</name>
    <dbReference type="NCBI Taxonomy" id="157072"/>
    <lineage>
        <taxon>Eukaryota</taxon>
        <taxon>Sar</taxon>
        <taxon>Stramenopiles</taxon>
        <taxon>Oomycota</taxon>
        <taxon>Saprolegniomycetes</taxon>
        <taxon>Saprolegniales</taxon>
        <taxon>Verrucalvaceae</taxon>
        <taxon>Aphanomyces</taxon>
    </lineage>
</organism>
<comment type="similarity">
    <text evidence="1">Belongs to the taxilin family.</text>
</comment>
<gene>
    <name evidence="4" type="ORF">H310_01378</name>
</gene>
<dbReference type="PANTHER" id="PTHR16127">
    <property type="entry name" value="TAXILIN"/>
    <property type="match status" value="1"/>
</dbReference>
<name>A0A024UTB9_9STRA</name>
<dbReference type="OrthoDB" id="425555at2759"/>
<dbReference type="InterPro" id="IPR026183">
    <property type="entry name" value="Taxilin_fam"/>
</dbReference>
<feature type="region of interest" description="Disordered" evidence="3">
    <location>
        <begin position="1"/>
        <end position="63"/>
    </location>
</feature>
<keyword evidence="2" id="KW-0175">Coiled coil</keyword>
<feature type="compositionally biased region" description="Polar residues" evidence="3">
    <location>
        <begin position="35"/>
        <end position="44"/>
    </location>
</feature>
<dbReference type="Pfam" id="PF09728">
    <property type="entry name" value="Taxilin"/>
    <property type="match status" value="1"/>
</dbReference>
<evidence type="ECO:0000256" key="3">
    <source>
        <dbReference type="SAM" id="MobiDB-lite"/>
    </source>
</evidence>
<feature type="coiled-coil region" evidence="2">
    <location>
        <begin position="322"/>
        <end position="401"/>
    </location>
</feature>
<feature type="coiled-coil region" evidence="2">
    <location>
        <begin position="159"/>
        <end position="201"/>
    </location>
</feature>
<dbReference type="GeneID" id="20078428"/>
<feature type="compositionally biased region" description="Polar residues" evidence="3">
    <location>
        <begin position="1"/>
        <end position="12"/>
    </location>
</feature>
<dbReference type="RefSeq" id="XP_008862688.1">
    <property type="nucleotide sequence ID" value="XM_008864466.1"/>
</dbReference>
<dbReference type="STRING" id="157072.A0A024UTB9"/>
<proteinExistence type="inferred from homology"/>